<dbReference type="Pfam" id="PF09791">
    <property type="entry name" value="Oxidored-like"/>
    <property type="match status" value="1"/>
</dbReference>
<evidence type="ECO:0000259" key="2">
    <source>
        <dbReference type="Pfam" id="PF09791"/>
    </source>
</evidence>
<evidence type="ECO:0000313" key="4">
    <source>
        <dbReference type="Proteomes" id="UP000825679"/>
    </source>
</evidence>
<feature type="domain" description="Oxidoreductase-like" evidence="2">
    <location>
        <begin position="17"/>
        <end position="55"/>
    </location>
</feature>
<proteinExistence type="predicted"/>
<organism evidence="3 4">
    <name type="scientific">Deefgea tanakiae</name>
    <dbReference type="NCBI Taxonomy" id="2865840"/>
    <lineage>
        <taxon>Bacteria</taxon>
        <taxon>Pseudomonadati</taxon>
        <taxon>Pseudomonadota</taxon>
        <taxon>Betaproteobacteria</taxon>
        <taxon>Neisseriales</taxon>
        <taxon>Chitinibacteraceae</taxon>
        <taxon>Deefgea</taxon>
    </lineage>
</organism>
<sequence length="73" mass="8121">MTITPLETAPENHDPKPEAPVEPPLEACCSSGCYPCVLDLYTEELQQYRIDLAAWQARQSVSQNINQDPTCEA</sequence>
<dbReference type="RefSeq" id="WP_221006885.1">
    <property type="nucleotide sequence ID" value="NZ_CP081150.1"/>
</dbReference>
<reference evidence="3 4" key="1">
    <citation type="submission" date="2021-08" db="EMBL/GenBank/DDBJ databases">
        <title>complete genome sequencing of Deefgea sp. D25.</title>
        <authorList>
            <person name="Bae J.-W."/>
            <person name="Gim D.-H."/>
        </authorList>
    </citation>
    <scope>NUCLEOTIDE SEQUENCE [LARGE SCALE GENOMIC DNA]</scope>
    <source>
        <strain evidence="3 4">D25</strain>
    </source>
</reference>
<dbReference type="Proteomes" id="UP000825679">
    <property type="component" value="Chromosome"/>
</dbReference>
<feature type="region of interest" description="Disordered" evidence="1">
    <location>
        <begin position="1"/>
        <end position="22"/>
    </location>
</feature>
<name>A0ABX8Z741_9NEIS</name>
<feature type="compositionally biased region" description="Basic and acidic residues" evidence="1">
    <location>
        <begin position="10"/>
        <end position="19"/>
    </location>
</feature>
<evidence type="ECO:0000256" key="1">
    <source>
        <dbReference type="SAM" id="MobiDB-lite"/>
    </source>
</evidence>
<gene>
    <name evidence="3" type="ORF">K4H28_02835</name>
</gene>
<dbReference type="EMBL" id="CP081150">
    <property type="protein sequence ID" value="QZA78371.1"/>
    <property type="molecule type" value="Genomic_DNA"/>
</dbReference>
<protein>
    <submittedName>
        <fullName evidence="3">Oxidoreductase-like domain-containing protein</fullName>
    </submittedName>
</protein>
<evidence type="ECO:0000313" key="3">
    <source>
        <dbReference type="EMBL" id="QZA78371.1"/>
    </source>
</evidence>
<accession>A0ABX8Z741</accession>
<dbReference type="InterPro" id="IPR019180">
    <property type="entry name" value="Oxidoreductase-like_N"/>
</dbReference>
<keyword evidence="4" id="KW-1185">Reference proteome</keyword>